<reference evidence="2 3" key="2">
    <citation type="submission" date="2016-05" db="EMBL/GenBank/DDBJ databases">
        <title>Lineage-specific infection strategies underlie the spectrum of fungal disease in amphibians.</title>
        <authorList>
            <person name="Cuomo C.A."/>
            <person name="Farrer R.A."/>
            <person name="James T."/>
            <person name="Longcore J."/>
            <person name="Birren B."/>
        </authorList>
    </citation>
    <scope>NUCLEOTIDE SEQUENCE [LARGE SCALE GENOMIC DNA]</scope>
    <source>
        <strain evidence="2 3">JEL423</strain>
    </source>
</reference>
<evidence type="ECO:0000313" key="2">
    <source>
        <dbReference type="EMBL" id="OAJ41949.1"/>
    </source>
</evidence>
<sequence length="114" mass="13367">MYLATLLFVEWLADHVESVGLYFMEWNVFGALPIIVLDSDKVDWSVLLYKTTERMLKAAFTSQPRSIPHLLSFRISFHPTKHYNPYDLFPPIMIMMKTQQPKLYVIDSKTVDPQ</sequence>
<gene>
    <name evidence="2" type="ORF">BDEG_25471</name>
</gene>
<protein>
    <submittedName>
        <fullName evidence="2">Uncharacterized protein</fullName>
    </submittedName>
</protein>
<keyword evidence="1" id="KW-0732">Signal</keyword>
<accession>A0A177WPA8</accession>
<dbReference type="AlphaFoldDB" id="A0A177WPA8"/>
<name>A0A177WPA8_BATDL</name>
<proteinExistence type="predicted"/>
<organism evidence="2 3">
    <name type="scientific">Batrachochytrium dendrobatidis (strain JEL423)</name>
    <dbReference type="NCBI Taxonomy" id="403673"/>
    <lineage>
        <taxon>Eukaryota</taxon>
        <taxon>Fungi</taxon>
        <taxon>Fungi incertae sedis</taxon>
        <taxon>Chytridiomycota</taxon>
        <taxon>Chytridiomycota incertae sedis</taxon>
        <taxon>Chytridiomycetes</taxon>
        <taxon>Rhizophydiales</taxon>
        <taxon>Rhizophydiales incertae sedis</taxon>
        <taxon>Batrachochytrium</taxon>
    </lineage>
</organism>
<evidence type="ECO:0000256" key="1">
    <source>
        <dbReference type="SAM" id="SignalP"/>
    </source>
</evidence>
<feature type="signal peptide" evidence="1">
    <location>
        <begin position="1"/>
        <end position="18"/>
    </location>
</feature>
<dbReference type="Proteomes" id="UP000077115">
    <property type="component" value="Unassembled WGS sequence"/>
</dbReference>
<dbReference type="EMBL" id="DS022306">
    <property type="protein sequence ID" value="OAJ41949.1"/>
    <property type="molecule type" value="Genomic_DNA"/>
</dbReference>
<dbReference type="VEuPathDB" id="FungiDB:BDEG_25471"/>
<evidence type="ECO:0000313" key="3">
    <source>
        <dbReference type="Proteomes" id="UP000077115"/>
    </source>
</evidence>
<feature type="chain" id="PRO_5008077745" evidence="1">
    <location>
        <begin position="19"/>
        <end position="114"/>
    </location>
</feature>
<reference evidence="2 3" key="1">
    <citation type="submission" date="2006-10" db="EMBL/GenBank/DDBJ databases">
        <title>The Genome Sequence of Batrachochytrium dendrobatidis JEL423.</title>
        <authorList>
            <consortium name="The Broad Institute Genome Sequencing Platform"/>
            <person name="Birren B."/>
            <person name="Lander E."/>
            <person name="Galagan J."/>
            <person name="Cuomo C."/>
            <person name="Devon K."/>
            <person name="Jaffe D."/>
            <person name="Butler J."/>
            <person name="Alvarez P."/>
            <person name="Gnerre S."/>
            <person name="Grabherr M."/>
            <person name="Kleber M."/>
            <person name="Mauceli E."/>
            <person name="Brockman W."/>
            <person name="Young S."/>
            <person name="LaButti K."/>
            <person name="Sykes S."/>
            <person name="DeCaprio D."/>
            <person name="Crawford M."/>
            <person name="Koehrsen M."/>
            <person name="Engels R."/>
            <person name="Montgomery P."/>
            <person name="Pearson M."/>
            <person name="Howarth C."/>
            <person name="Larson L."/>
            <person name="White J."/>
            <person name="O'Leary S."/>
            <person name="Kodira C."/>
            <person name="Zeng Q."/>
            <person name="Yandava C."/>
            <person name="Alvarado L."/>
            <person name="Longcore J."/>
            <person name="James T."/>
        </authorList>
    </citation>
    <scope>NUCLEOTIDE SEQUENCE [LARGE SCALE GENOMIC DNA]</scope>
    <source>
        <strain evidence="2 3">JEL423</strain>
    </source>
</reference>